<dbReference type="EMBL" id="LLXL01001201">
    <property type="protein sequence ID" value="PKK65759.1"/>
    <property type="molecule type" value="Genomic_DNA"/>
</dbReference>
<dbReference type="VEuPathDB" id="FungiDB:FUN_004224"/>
<evidence type="ECO:0000313" key="2">
    <source>
        <dbReference type="EMBL" id="PKK65759.1"/>
    </source>
</evidence>
<feature type="compositionally biased region" description="Basic residues" evidence="1">
    <location>
        <begin position="621"/>
        <end position="631"/>
    </location>
</feature>
<protein>
    <submittedName>
        <fullName evidence="2">Uncharacterized protein</fullName>
    </submittedName>
</protein>
<accession>A0A2N1MVX3</accession>
<evidence type="ECO:0000256" key="1">
    <source>
        <dbReference type="SAM" id="MobiDB-lite"/>
    </source>
</evidence>
<comment type="caution">
    <text evidence="2">The sequence shown here is derived from an EMBL/GenBank/DDBJ whole genome shotgun (WGS) entry which is preliminary data.</text>
</comment>
<feature type="region of interest" description="Disordered" evidence="1">
    <location>
        <begin position="598"/>
        <end position="638"/>
    </location>
</feature>
<organism evidence="2 3">
    <name type="scientific">Rhizophagus irregularis</name>
    <dbReference type="NCBI Taxonomy" id="588596"/>
    <lineage>
        <taxon>Eukaryota</taxon>
        <taxon>Fungi</taxon>
        <taxon>Fungi incertae sedis</taxon>
        <taxon>Mucoromycota</taxon>
        <taxon>Glomeromycotina</taxon>
        <taxon>Glomeromycetes</taxon>
        <taxon>Glomerales</taxon>
        <taxon>Glomeraceae</taxon>
        <taxon>Rhizophagus</taxon>
    </lineage>
</organism>
<dbReference type="VEuPathDB" id="FungiDB:RhiirA1_456201"/>
<reference evidence="2 3" key="2">
    <citation type="submission" date="2017-10" db="EMBL/GenBank/DDBJ databases">
        <title>Extensive intraspecific genome diversity in a model arbuscular mycorrhizal fungus.</title>
        <authorList>
            <person name="Chen E.C.H."/>
            <person name="Morin E."/>
            <person name="Baudet D."/>
            <person name="Noel J."/>
            <person name="Ndikumana S."/>
            <person name="Charron P."/>
            <person name="St-Onge C."/>
            <person name="Giorgi J."/>
            <person name="Grigoriev I.V."/>
            <person name="Roux C."/>
            <person name="Martin F.M."/>
            <person name="Corradi N."/>
        </authorList>
    </citation>
    <scope>NUCLEOTIDE SEQUENCE [LARGE SCALE GENOMIC DNA]</scope>
    <source>
        <strain evidence="2 3">C2</strain>
    </source>
</reference>
<dbReference type="AlphaFoldDB" id="A0A2N1MVX3"/>
<name>A0A2N1MVX3_9GLOM</name>
<sequence length="638" mass="75129">MEVMVDVEIMMDVEEFQFVEEDYSIFGIILVVNYIKEAEKIFVDQQVIESLKEKVISSSSNQVKIDFSSVSYTSLKPYLQLDTRSDSGIKISEGGLAENIVLDMDIQPQDNILSTNITNIPSLFSSPLFFSTFEFSLSTKKINPYKVRDTRGCGTLYNTKKGRYFLIELDDIQYVDLRKKNFFNVCTNDIQMPDDHHRIFNSNCKKLNLNYLIGTYLTFVFTLNKQFSPAIVDRYFNHLRQLLIDKILAVKNRTSSISDKNRQTKTFIRFCSGPHVIYLGYYFTCGFIGNDNRCCHQPAAVVLSHNRRKCNNHLPSFIIHGNKGRRTGILPQNPSFYVHNHSYIPHNHAKEVHSTRLGISYDIITRRYNEWRGKHDFYLQNVMEPTSTKTKKGVVTSRMYYKEYHNFALDANRTQQQIKRWNHLKFSIFKLERSLGQVKPFLINEHLNVYKKIQHAVERSSQYIKSNWEIENDKTLRKRIKNWKRHVKMRNKKKKTLPTLPDNFTGNALSYYFNTYNINLFAYKVQRRFDLSGIPDFKHGYLKARRRYLKYHNRLRSRSPPIVEDKAIETNNQTQATFFSDKLIMDFHRAHFAPITPIQHQYPSTPKPDPLQSIKDGDKRPIRKPRKRRIKLPPTTWA</sequence>
<proteinExistence type="predicted"/>
<evidence type="ECO:0000313" key="3">
    <source>
        <dbReference type="Proteomes" id="UP000233469"/>
    </source>
</evidence>
<dbReference type="VEuPathDB" id="FungiDB:RhiirFUN_026226"/>
<gene>
    <name evidence="2" type="ORF">RhiirC2_785684</name>
</gene>
<reference evidence="2 3" key="1">
    <citation type="submission" date="2016-04" db="EMBL/GenBank/DDBJ databases">
        <title>Genome analyses suggest a sexual origin of heterokaryosis in a supposedly ancient asexual fungus.</title>
        <authorList>
            <person name="Ropars J."/>
            <person name="Sedzielewska K."/>
            <person name="Noel J."/>
            <person name="Charron P."/>
            <person name="Farinelli L."/>
            <person name="Marton T."/>
            <person name="Kruger M."/>
            <person name="Pelin A."/>
            <person name="Brachmann A."/>
            <person name="Corradi N."/>
        </authorList>
    </citation>
    <scope>NUCLEOTIDE SEQUENCE [LARGE SCALE GENOMIC DNA]</scope>
    <source>
        <strain evidence="2 3">C2</strain>
    </source>
</reference>
<dbReference type="Proteomes" id="UP000233469">
    <property type="component" value="Unassembled WGS sequence"/>
</dbReference>